<evidence type="ECO:0000313" key="1">
    <source>
        <dbReference type="EMBL" id="OLQ07371.1"/>
    </source>
</evidence>
<dbReference type="EMBL" id="LSRX01000140">
    <property type="protein sequence ID" value="OLQ07371.1"/>
    <property type="molecule type" value="Genomic_DNA"/>
</dbReference>
<reference evidence="1 2" key="1">
    <citation type="submission" date="2016-02" db="EMBL/GenBank/DDBJ databases">
        <title>Genome analysis of coral dinoflagellate symbionts highlights evolutionary adaptations to a symbiotic lifestyle.</title>
        <authorList>
            <person name="Aranda M."/>
            <person name="Li Y."/>
            <person name="Liew Y.J."/>
            <person name="Baumgarten S."/>
            <person name="Simakov O."/>
            <person name="Wilson M."/>
            <person name="Piel J."/>
            <person name="Ashoor H."/>
            <person name="Bougouffa S."/>
            <person name="Bajic V.B."/>
            <person name="Ryu T."/>
            <person name="Ravasi T."/>
            <person name="Bayer T."/>
            <person name="Micklem G."/>
            <person name="Kim H."/>
            <person name="Bhak J."/>
            <person name="Lajeunesse T.C."/>
            <person name="Voolstra C.R."/>
        </authorList>
    </citation>
    <scope>NUCLEOTIDE SEQUENCE [LARGE SCALE GENOMIC DNA]</scope>
    <source>
        <strain evidence="1 2">CCMP2467</strain>
    </source>
</reference>
<dbReference type="AlphaFoldDB" id="A0A1Q9EJ45"/>
<name>A0A1Q9EJ45_SYMMI</name>
<organism evidence="1 2">
    <name type="scientific">Symbiodinium microadriaticum</name>
    <name type="common">Dinoflagellate</name>
    <name type="synonym">Zooxanthella microadriatica</name>
    <dbReference type="NCBI Taxonomy" id="2951"/>
    <lineage>
        <taxon>Eukaryota</taxon>
        <taxon>Sar</taxon>
        <taxon>Alveolata</taxon>
        <taxon>Dinophyceae</taxon>
        <taxon>Suessiales</taxon>
        <taxon>Symbiodiniaceae</taxon>
        <taxon>Symbiodinium</taxon>
    </lineage>
</organism>
<dbReference type="Proteomes" id="UP000186817">
    <property type="component" value="Unassembled WGS sequence"/>
</dbReference>
<proteinExistence type="predicted"/>
<evidence type="ECO:0000313" key="2">
    <source>
        <dbReference type="Proteomes" id="UP000186817"/>
    </source>
</evidence>
<accession>A0A1Q9EJ45</accession>
<gene>
    <name evidence="1" type="ORF">AK812_SmicGene9240</name>
</gene>
<comment type="caution">
    <text evidence="1">The sequence shown here is derived from an EMBL/GenBank/DDBJ whole genome shotgun (WGS) entry which is preliminary data.</text>
</comment>
<protein>
    <submittedName>
        <fullName evidence="1">Uncharacterized protein</fullName>
    </submittedName>
</protein>
<keyword evidence="2" id="KW-1185">Reference proteome</keyword>
<sequence>MALELEYRNTFIDVKEDFEEMGSSRARAQSSPPGRVRRISFSLEGQQRSHLPLAPGHLKVRALLRCHRLRFLPARDHAPCRRTTKIASFEDDERQAALVKWT</sequence>
<dbReference type="OrthoDB" id="437048at2759"/>